<evidence type="ECO:0000256" key="8">
    <source>
        <dbReference type="SAM" id="Phobius"/>
    </source>
</evidence>
<evidence type="ECO:0000256" key="1">
    <source>
        <dbReference type="ARBA" id="ARBA00004141"/>
    </source>
</evidence>
<feature type="transmembrane region" description="Helical" evidence="8">
    <location>
        <begin position="34"/>
        <end position="53"/>
    </location>
</feature>
<evidence type="ECO:0000256" key="5">
    <source>
        <dbReference type="ARBA" id="ARBA00022989"/>
    </source>
</evidence>
<keyword evidence="11" id="KW-1185">Reference proteome</keyword>
<dbReference type="AlphaFoldDB" id="L0FYM5"/>
<proteinExistence type="predicted"/>
<dbReference type="GO" id="GO:0016872">
    <property type="term" value="F:intramolecular lyase activity"/>
    <property type="evidence" value="ECO:0007669"/>
    <property type="project" value="InterPro"/>
</dbReference>
<dbReference type="GO" id="GO:0016020">
    <property type="term" value="C:membrane"/>
    <property type="evidence" value="ECO:0007669"/>
    <property type="project" value="UniProtKB-SubCell"/>
</dbReference>
<dbReference type="Pfam" id="PF18916">
    <property type="entry name" value="Lycopene_cyc"/>
    <property type="match status" value="2"/>
</dbReference>
<dbReference type="NCBIfam" id="TIGR03462">
    <property type="entry name" value="CarR_dom_SF"/>
    <property type="match status" value="2"/>
</dbReference>
<comment type="pathway">
    <text evidence="2">Carotenoid biosynthesis.</text>
</comment>
<keyword evidence="5 8" id="KW-1133">Transmembrane helix</keyword>
<comment type="subcellular location">
    <subcellularLocation>
        <location evidence="1">Membrane</location>
        <topology evidence="1">Multi-pass membrane protein</topology>
    </subcellularLocation>
</comment>
<feature type="transmembrane region" description="Helical" evidence="8">
    <location>
        <begin position="160"/>
        <end position="181"/>
    </location>
</feature>
<dbReference type="PATRIC" id="fig|926556.3.peg.1569"/>
<dbReference type="HOGENOM" id="CLU_083013_0_0_10"/>
<name>L0FYM5_ECHVK</name>
<sequence length="236" mass="27461">MEHYLYLALNIGTILFPLLWSFEPKVTYYKKWGNLFPAMIITAVFFLVWDHWFTDMGVWGFNDRYLSGITLGNLPLGEYLFFVTVPFSCIFIYEVLLYYKPEGLQFKQVKPITFGLIVLLLVLAGLHTDKWYTAVNFSVVAMLLAIHYFMFRTALLGRFYVFYLIHLIPFLIVNGALTGAFTPEPVVFYDDTENLGIRVFTIPIEDFVYSMGLMLMNVSLYEFFRRRKTIALANGS</sequence>
<organism evidence="10 11">
    <name type="scientific">Echinicola vietnamensis (strain DSM 17526 / LMG 23754 / KMM 6221)</name>
    <dbReference type="NCBI Taxonomy" id="926556"/>
    <lineage>
        <taxon>Bacteria</taxon>
        <taxon>Pseudomonadati</taxon>
        <taxon>Bacteroidota</taxon>
        <taxon>Cytophagia</taxon>
        <taxon>Cytophagales</taxon>
        <taxon>Cyclobacteriaceae</taxon>
        <taxon>Echinicola</taxon>
    </lineage>
</organism>
<dbReference type="InterPro" id="IPR017825">
    <property type="entry name" value="Lycopene_cyclase_dom"/>
</dbReference>
<evidence type="ECO:0000313" key="11">
    <source>
        <dbReference type="Proteomes" id="UP000010796"/>
    </source>
</evidence>
<feature type="transmembrane region" description="Helical" evidence="8">
    <location>
        <begin position="111"/>
        <end position="128"/>
    </location>
</feature>
<keyword evidence="4" id="KW-0125">Carotenoid biosynthesis</keyword>
<dbReference type="OrthoDB" id="5195186at2"/>
<feature type="transmembrane region" description="Helical" evidence="8">
    <location>
        <begin position="207"/>
        <end position="224"/>
    </location>
</feature>
<evidence type="ECO:0000256" key="4">
    <source>
        <dbReference type="ARBA" id="ARBA00022746"/>
    </source>
</evidence>
<feature type="transmembrane region" description="Helical" evidence="8">
    <location>
        <begin position="6"/>
        <end position="22"/>
    </location>
</feature>
<protein>
    <submittedName>
        <fullName evidence="10">Lycopene cyclase domain protein</fullName>
    </submittedName>
</protein>
<dbReference type="STRING" id="926556.Echvi_1479"/>
<feature type="transmembrane region" description="Helical" evidence="8">
    <location>
        <begin position="134"/>
        <end position="151"/>
    </location>
</feature>
<evidence type="ECO:0000256" key="3">
    <source>
        <dbReference type="ARBA" id="ARBA00022692"/>
    </source>
</evidence>
<dbReference type="eggNOG" id="ENOG502ZZTD">
    <property type="taxonomic scope" value="Bacteria"/>
</dbReference>
<evidence type="ECO:0000256" key="2">
    <source>
        <dbReference type="ARBA" id="ARBA00004829"/>
    </source>
</evidence>
<evidence type="ECO:0000259" key="9">
    <source>
        <dbReference type="Pfam" id="PF18916"/>
    </source>
</evidence>
<evidence type="ECO:0000256" key="7">
    <source>
        <dbReference type="ARBA" id="ARBA00023235"/>
    </source>
</evidence>
<keyword evidence="3 8" id="KW-0812">Transmembrane</keyword>
<dbReference type="EMBL" id="CP003346">
    <property type="protein sequence ID" value="AGA77745.1"/>
    <property type="molecule type" value="Genomic_DNA"/>
</dbReference>
<dbReference type="KEGG" id="evi:Echvi_1479"/>
<feature type="domain" description="Lycopene cyclase" evidence="9">
    <location>
        <begin position="129"/>
        <end position="224"/>
    </location>
</feature>
<feature type="domain" description="Lycopene cyclase" evidence="9">
    <location>
        <begin position="3"/>
        <end position="96"/>
    </location>
</feature>
<keyword evidence="6 8" id="KW-0472">Membrane</keyword>
<dbReference type="GO" id="GO:0045436">
    <property type="term" value="F:lycopene beta cyclase activity"/>
    <property type="evidence" value="ECO:0007669"/>
    <property type="project" value="UniProtKB-ARBA"/>
</dbReference>
<evidence type="ECO:0000256" key="6">
    <source>
        <dbReference type="ARBA" id="ARBA00023136"/>
    </source>
</evidence>
<accession>L0FYM5</accession>
<reference evidence="11" key="1">
    <citation type="submission" date="2012-02" db="EMBL/GenBank/DDBJ databases">
        <title>The complete genome of Echinicola vietnamensis DSM 17526.</title>
        <authorList>
            <person name="Lucas S."/>
            <person name="Copeland A."/>
            <person name="Lapidus A."/>
            <person name="Glavina del Rio T."/>
            <person name="Dalin E."/>
            <person name="Tice H."/>
            <person name="Bruce D."/>
            <person name="Goodwin L."/>
            <person name="Pitluck S."/>
            <person name="Peters L."/>
            <person name="Ovchinnikova G."/>
            <person name="Teshima H."/>
            <person name="Kyrpides N."/>
            <person name="Mavromatis K."/>
            <person name="Ivanova N."/>
            <person name="Brettin T."/>
            <person name="Detter J.C."/>
            <person name="Han C."/>
            <person name="Larimer F."/>
            <person name="Land M."/>
            <person name="Hauser L."/>
            <person name="Markowitz V."/>
            <person name="Cheng J.-F."/>
            <person name="Hugenholtz P."/>
            <person name="Woyke T."/>
            <person name="Wu D."/>
            <person name="Brambilla E."/>
            <person name="Klenk H.-P."/>
            <person name="Eisen J.A."/>
        </authorList>
    </citation>
    <scope>NUCLEOTIDE SEQUENCE [LARGE SCALE GENOMIC DNA]</scope>
    <source>
        <strain evidence="11">DSM 17526 / LMG 23754 / KMM 6221</strain>
    </source>
</reference>
<dbReference type="GO" id="GO:0016117">
    <property type="term" value="P:carotenoid biosynthetic process"/>
    <property type="evidence" value="ECO:0007669"/>
    <property type="project" value="UniProtKB-KW"/>
</dbReference>
<feature type="transmembrane region" description="Helical" evidence="8">
    <location>
        <begin position="79"/>
        <end position="99"/>
    </location>
</feature>
<dbReference type="Proteomes" id="UP000010796">
    <property type="component" value="Chromosome"/>
</dbReference>
<gene>
    <name evidence="10" type="ordered locus">Echvi_1479</name>
</gene>
<keyword evidence="7" id="KW-0413">Isomerase</keyword>
<dbReference type="RefSeq" id="WP_015265308.1">
    <property type="nucleotide sequence ID" value="NC_019904.1"/>
</dbReference>
<evidence type="ECO:0000313" key="10">
    <source>
        <dbReference type="EMBL" id="AGA77745.1"/>
    </source>
</evidence>